<feature type="domain" description="Calcineurin-like phosphoesterase" evidence="1">
    <location>
        <begin position="2"/>
        <end position="251"/>
    </location>
</feature>
<dbReference type="OrthoDB" id="651281at2"/>
<evidence type="ECO:0000259" key="2">
    <source>
        <dbReference type="Pfam" id="PF24406"/>
    </source>
</evidence>
<dbReference type="GO" id="GO:0016787">
    <property type="term" value="F:hydrolase activity"/>
    <property type="evidence" value="ECO:0007669"/>
    <property type="project" value="InterPro"/>
</dbReference>
<sequence length="1044" mass="122685">MIRILHLTDFHLNNKTLRDWNGFYKDAFFSKLTELSKERNIDFVFFTGDLIDKGGKDFKGTTLALKEFKTNIIDPILEKLNLDISRFIICPGNHDIDRTKDSKIDENGLKGTLLVSDDVIDFINTSTKENSFQYIKRIEEYKNFEIELYKDIEIDNLHSMFNFSLKYEIDGVSIGVSSINSSWRCYDNDDYGSILIGENQLNDNYKFVEDCDIKIALIHHQLDWISKIEKSVIASHINKNYDVILSGHVHEHMSQMTTGFTGSCFHNVSPSGLNQIRSDSSTFINGFTIIDYNKSINCHYLKYIHSQKEFVDNTDIVPTGKKSFTKPTMESDNDLTIYSNAIDNIKEDHFEEMNAHFIKGKNEVGDQNVKTSFIYPPIDDGKGHYDEIETNTNFNEILNTNNHTLFLGQQEIGKTSLLYRLIVEYVDEFDIYKKIPVFIDFNNIKNKEFITIIKEYTRLNTDNVKNILTKGNFIIFIDNINYHESKNFGSQINKLHNFNKEYSKVRIIGGYQHDNLEIIPTEVFNHCKIPFSYQFIRALKTKEIKLIMKQWLPSNDILKTEEKLQKLVNTFSSYNLPNNALSVHLYLWSMENGDKKPINQAVLMEIYVELILEKLNKDNVYRNNFDFTNKVQLISMIAEKIIKKENNEYWLNQTDFYNTINDYLKNKVGFSFDPNVIMEYLLERKIFTRNNQNEVRFSHVCFMHFFVAKRMEYNPDFRKFILDEKRYFNYPKELDYYTGLVRSDEETFKIIYERFKKLFDPMSFILEAVSPDEYFNINLKKDSKNDEPLARNLEIAKIKDSRPSEESIEKQYDEQLEKISNLKQEIKGNTNIDFDRMLLIMCNVLRNSEGIEDLDLKNRAYNDIIKHNITYSILYTQVVVRYLIEYGKLPPSVPQNVSLENILKNIPYNMQYSLFTHLGTQKLSNVIAQKMAFDLKGESNSKSEIEKFLSVALYSDIQGPNFDNYLSKFIKSINSIPVQNYMLFKLSEYLYKRSKEGSDNELLYLDLIADLKIRTQKLPKRLKEQIKKGLLEKKNKFVKILRIE</sequence>
<dbReference type="PANTHER" id="PTHR31302:SF0">
    <property type="entry name" value="TRANSMEMBRANE PROTEIN WITH METALLOPHOSPHOESTERASE DOMAIN"/>
    <property type="match status" value="1"/>
</dbReference>
<accession>A0A1H9LYT3</accession>
<dbReference type="InterPro" id="IPR057123">
    <property type="entry name" value="STAND_NTPase4_dom"/>
</dbReference>
<reference evidence="4" key="1">
    <citation type="submission" date="2016-10" db="EMBL/GenBank/DDBJ databases">
        <authorList>
            <person name="Varghese N."/>
            <person name="Submissions S."/>
        </authorList>
    </citation>
    <scope>NUCLEOTIDE SEQUENCE [LARGE SCALE GENOMIC DNA]</scope>
    <source>
        <strain evidence="4">DSM 15719</strain>
    </source>
</reference>
<evidence type="ECO:0000313" key="4">
    <source>
        <dbReference type="Proteomes" id="UP000183658"/>
    </source>
</evidence>
<proteinExistence type="predicted"/>
<dbReference type="Gene3D" id="3.40.50.300">
    <property type="entry name" value="P-loop containing nucleotide triphosphate hydrolases"/>
    <property type="match status" value="1"/>
</dbReference>
<dbReference type="InterPro" id="IPR004843">
    <property type="entry name" value="Calcineurin-like_PHP"/>
</dbReference>
<dbReference type="SUPFAM" id="SSF52540">
    <property type="entry name" value="P-loop containing nucleoside triphosphate hydrolases"/>
    <property type="match status" value="1"/>
</dbReference>
<dbReference type="InterPro" id="IPR027417">
    <property type="entry name" value="P-loop_NTPase"/>
</dbReference>
<evidence type="ECO:0000313" key="3">
    <source>
        <dbReference type="EMBL" id="SER16586.1"/>
    </source>
</evidence>
<keyword evidence="4" id="KW-1185">Reference proteome</keyword>
<dbReference type="Pfam" id="PF24406">
    <property type="entry name" value="nSTAND_NTPase4"/>
    <property type="match status" value="1"/>
</dbReference>
<evidence type="ECO:0000259" key="1">
    <source>
        <dbReference type="Pfam" id="PF00149"/>
    </source>
</evidence>
<dbReference type="Gene3D" id="3.60.21.10">
    <property type="match status" value="1"/>
</dbReference>
<organism evidence="3 4">
    <name type="scientific">Flavobacterium frigoris</name>
    <dbReference type="NCBI Taxonomy" id="229204"/>
    <lineage>
        <taxon>Bacteria</taxon>
        <taxon>Pseudomonadati</taxon>
        <taxon>Bacteroidota</taxon>
        <taxon>Flavobacteriia</taxon>
        <taxon>Flavobacteriales</taxon>
        <taxon>Flavobacteriaceae</taxon>
        <taxon>Flavobacterium</taxon>
    </lineage>
</organism>
<protein>
    <submittedName>
        <fullName evidence="3">Calcineurin-like phosphoesterase</fullName>
    </submittedName>
</protein>
<dbReference type="InterPro" id="IPR051158">
    <property type="entry name" value="Metallophosphoesterase_sf"/>
</dbReference>
<dbReference type="AlphaFoldDB" id="A0A1H9LYT3"/>
<name>A0A1H9LYT3_FLAFI</name>
<dbReference type="RefSeq" id="WP_074723561.1">
    <property type="nucleotide sequence ID" value="NZ_FOFZ01000007.1"/>
</dbReference>
<dbReference type="InterPro" id="IPR029052">
    <property type="entry name" value="Metallo-depent_PP-like"/>
</dbReference>
<gene>
    <name evidence="3" type="ORF">SAMN05444355_107189</name>
</gene>
<dbReference type="EMBL" id="FOFZ01000007">
    <property type="protein sequence ID" value="SER16586.1"/>
    <property type="molecule type" value="Genomic_DNA"/>
</dbReference>
<dbReference type="SUPFAM" id="SSF56300">
    <property type="entry name" value="Metallo-dependent phosphatases"/>
    <property type="match status" value="1"/>
</dbReference>
<feature type="domain" description="STAND NTPase 4 small alpha/beta" evidence="2">
    <location>
        <begin position="651"/>
        <end position="707"/>
    </location>
</feature>
<dbReference type="Proteomes" id="UP000183658">
    <property type="component" value="Unassembled WGS sequence"/>
</dbReference>
<dbReference type="Pfam" id="PF00149">
    <property type="entry name" value="Metallophos"/>
    <property type="match status" value="1"/>
</dbReference>
<dbReference type="PANTHER" id="PTHR31302">
    <property type="entry name" value="TRANSMEMBRANE PROTEIN WITH METALLOPHOSPHOESTERASE DOMAIN-RELATED"/>
    <property type="match status" value="1"/>
</dbReference>